<dbReference type="PRINTS" id="PR00355">
    <property type="entry name" value="ADRENODOXIN"/>
</dbReference>
<dbReference type="GO" id="GO:0046872">
    <property type="term" value="F:metal ion binding"/>
    <property type="evidence" value="ECO:0007669"/>
    <property type="project" value="UniProtKB-KW"/>
</dbReference>
<dbReference type="GO" id="GO:0140647">
    <property type="term" value="P:P450-containing electron transport chain"/>
    <property type="evidence" value="ECO:0007669"/>
    <property type="project" value="InterPro"/>
</dbReference>
<keyword evidence="1" id="KW-0001">2Fe-2S</keyword>
<dbReference type="GO" id="GO:0051537">
    <property type="term" value="F:2 iron, 2 sulfur cluster binding"/>
    <property type="evidence" value="ECO:0007669"/>
    <property type="project" value="UniProtKB-KW"/>
</dbReference>
<keyword evidence="2" id="KW-0479">Metal-binding</keyword>
<keyword evidence="6" id="KW-1185">Reference proteome</keyword>
<evidence type="ECO:0000256" key="1">
    <source>
        <dbReference type="ARBA" id="ARBA00022714"/>
    </source>
</evidence>
<dbReference type="GO" id="GO:0005739">
    <property type="term" value="C:mitochondrion"/>
    <property type="evidence" value="ECO:0007669"/>
    <property type="project" value="TreeGrafter"/>
</dbReference>
<dbReference type="SUPFAM" id="SSF54292">
    <property type="entry name" value="2Fe-2S ferredoxin-like"/>
    <property type="match status" value="1"/>
</dbReference>
<dbReference type="InterPro" id="IPR036010">
    <property type="entry name" value="2Fe-2S_ferredoxin-like_sf"/>
</dbReference>
<dbReference type="Proteomes" id="UP000746747">
    <property type="component" value="Unassembled WGS sequence"/>
</dbReference>
<evidence type="ECO:0000256" key="2">
    <source>
        <dbReference type="ARBA" id="ARBA00022723"/>
    </source>
</evidence>
<evidence type="ECO:0000256" key="3">
    <source>
        <dbReference type="ARBA" id="ARBA00023004"/>
    </source>
</evidence>
<dbReference type="OrthoDB" id="268593at2759"/>
<dbReference type="InterPro" id="IPR012675">
    <property type="entry name" value="Beta-grasp_dom_sf"/>
</dbReference>
<accession>A0A8J2LPH9</accession>
<dbReference type="AlphaFoldDB" id="A0A8J2LPH9"/>
<protein>
    <recommendedName>
        <fullName evidence="7">Ferredoxin</fullName>
    </recommendedName>
</protein>
<gene>
    <name evidence="5" type="ORF">CJOHNSTONI_LOCUS2382</name>
</gene>
<dbReference type="InterPro" id="IPR001055">
    <property type="entry name" value="Adrenodoxin-like"/>
</dbReference>
<proteinExistence type="predicted"/>
<dbReference type="EMBL" id="CAKAEH010000840">
    <property type="protein sequence ID" value="CAG9532039.1"/>
    <property type="molecule type" value="Genomic_DNA"/>
</dbReference>
<evidence type="ECO:0008006" key="7">
    <source>
        <dbReference type="Google" id="ProtNLM"/>
    </source>
</evidence>
<organism evidence="5 6">
    <name type="scientific">Cercopithifilaria johnstoni</name>
    <dbReference type="NCBI Taxonomy" id="2874296"/>
    <lineage>
        <taxon>Eukaryota</taxon>
        <taxon>Metazoa</taxon>
        <taxon>Ecdysozoa</taxon>
        <taxon>Nematoda</taxon>
        <taxon>Chromadorea</taxon>
        <taxon>Rhabditida</taxon>
        <taxon>Spirurina</taxon>
        <taxon>Spiruromorpha</taxon>
        <taxon>Filarioidea</taxon>
        <taxon>Onchocercidae</taxon>
        <taxon>Cercopithifilaria</taxon>
    </lineage>
</organism>
<name>A0A8J2LPH9_9BILA</name>
<comment type="caution">
    <text evidence="5">The sequence shown here is derived from an EMBL/GenBank/DDBJ whole genome shotgun (WGS) entry which is preliminary data.</text>
</comment>
<evidence type="ECO:0000313" key="6">
    <source>
        <dbReference type="Proteomes" id="UP000746747"/>
    </source>
</evidence>
<dbReference type="GO" id="GO:0009055">
    <property type="term" value="F:electron transfer activity"/>
    <property type="evidence" value="ECO:0007669"/>
    <property type="project" value="TreeGrafter"/>
</dbReference>
<sequence>MMIVRCCIRLAVYPQSTLWRGLAASVQNVKVYFKNRGETLEAVGKIGQSLYEVVVNADLPIDGYGACEGTLACCTCHVILEPKHYKRLPSPIEEELDLLDLAPEATDFSRLGCQVRLTEEDLPSIEVIVPSEVRDARVYD</sequence>
<evidence type="ECO:0000313" key="5">
    <source>
        <dbReference type="EMBL" id="CAG9532039.1"/>
    </source>
</evidence>
<dbReference type="PANTHER" id="PTHR23426:SF76">
    <property type="entry name" value="ADRENODOXIN-LIKE PROTEIN 2, MITOCHONDRIAL"/>
    <property type="match status" value="1"/>
</dbReference>
<reference evidence="5" key="1">
    <citation type="submission" date="2021-09" db="EMBL/GenBank/DDBJ databases">
        <authorList>
            <consortium name="Pathogen Informatics"/>
        </authorList>
    </citation>
    <scope>NUCLEOTIDE SEQUENCE</scope>
</reference>
<keyword evidence="4" id="KW-0411">Iron-sulfur</keyword>
<evidence type="ECO:0000256" key="4">
    <source>
        <dbReference type="ARBA" id="ARBA00023014"/>
    </source>
</evidence>
<dbReference type="PANTHER" id="PTHR23426">
    <property type="entry name" value="FERREDOXIN/ADRENODOXIN"/>
    <property type="match status" value="1"/>
</dbReference>
<dbReference type="Gene3D" id="3.10.20.30">
    <property type="match status" value="1"/>
</dbReference>
<keyword evidence="3" id="KW-0408">Iron</keyword>